<sequence>MVKKWFTEFRCGRTGTSHAERSGRPKEVVTSDLIDKIHRIHRTLDNWRMKVRKVTETVSISTERVQHIIHGFLEMKKLSVEWVPLSLALNLKRNHVITSKECLAMFSRTQRYNPENEFLRVNMHQRRPRRVCRPTRSRRSFLRCTWYHSHRLR</sequence>
<dbReference type="OrthoDB" id="616263at2759"/>
<accession>A0A4C1XD80</accession>
<gene>
    <name evidence="1" type="ORF">EVAR_48717_1</name>
</gene>
<evidence type="ECO:0008006" key="3">
    <source>
        <dbReference type="Google" id="ProtNLM"/>
    </source>
</evidence>
<dbReference type="AlphaFoldDB" id="A0A4C1XD80"/>
<evidence type="ECO:0000313" key="2">
    <source>
        <dbReference type="Proteomes" id="UP000299102"/>
    </source>
</evidence>
<dbReference type="InterPro" id="IPR052709">
    <property type="entry name" value="Transposase-MT_Hybrid"/>
</dbReference>
<dbReference type="PANTHER" id="PTHR46060">
    <property type="entry name" value="MARINER MOS1 TRANSPOSASE-LIKE PROTEIN"/>
    <property type="match status" value="1"/>
</dbReference>
<reference evidence="1 2" key="1">
    <citation type="journal article" date="2019" name="Commun. Biol.">
        <title>The bagworm genome reveals a unique fibroin gene that provides high tensile strength.</title>
        <authorList>
            <person name="Kono N."/>
            <person name="Nakamura H."/>
            <person name="Ohtoshi R."/>
            <person name="Tomita M."/>
            <person name="Numata K."/>
            <person name="Arakawa K."/>
        </authorList>
    </citation>
    <scope>NUCLEOTIDE SEQUENCE [LARGE SCALE GENOMIC DNA]</scope>
</reference>
<comment type="caution">
    <text evidence="1">The sequence shown here is derived from an EMBL/GenBank/DDBJ whole genome shotgun (WGS) entry which is preliminary data.</text>
</comment>
<keyword evidence="2" id="KW-1185">Reference proteome</keyword>
<proteinExistence type="predicted"/>
<protein>
    <recommendedName>
        <fullName evidence="3">Histone-lysine N-methyltransferase SETMAR</fullName>
    </recommendedName>
</protein>
<evidence type="ECO:0000313" key="1">
    <source>
        <dbReference type="EMBL" id="GBP60912.1"/>
    </source>
</evidence>
<dbReference type="PANTHER" id="PTHR46060:SF1">
    <property type="entry name" value="MARINER MOS1 TRANSPOSASE-LIKE PROTEIN"/>
    <property type="match status" value="1"/>
</dbReference>
<name>A0A4C1XD80_EUMVA</name>
<dbReference type="EMBL" id="BGZK01000799">
    <property type="protein sequence ID" value="GBP60912.1"/>
    <property type="molecule type" value="Genomic_DNA"/>
</dbReference>
<organism evidence="1 2">
    <name type="scientific">Eumeta variegata</name>
    <name type="common">Bagworm moth</name>
    <name type="synonym">Eumeta japonica</name>
    <dbReference type="NCBI Taxonomy" id="151549"/>
    <lineage>
        <taxon>Eukaryota</taxon>
        <taxon>Metazoa</taxon>
        <taxon>Ecdysozoa</taxon>
        <taxon>Arthropoda</taxon>
        <taxon>Hexapoda</taxon>
        <taxon>Insecta</taxon>
        <taxon>Pterygota</taxon>
        <taxon>Neoptera</taxon>
        <taxon>Endopterygota</taxon>
        <taxon>Lepidoptera</taxon>
        <taxon>Glossata</taxon>
        <taxon>Ditrysia</taxon>
        <taxon>Tineoidea</taxon>
        <taxon>Psychidae</taxon>
        <taxon>Oiketicinae</taxon>
        <taxon>Eumeta</taxon>
    </lineage>
</organism>
<dbReference type="Proteomes" id="UP000299102">
    <property type="component" value="Unassembled WGS sequence"/>
</dbReference>